<dbReference type="GeneID" id="17041595"/>
<dbReference type="SUPFAM" id="SSF81296">
    <property type="entry name" value="E set domains"/>
    <property type="match status" value="1"/>
</dbReference>
<proteinExistence type="predicted"/>
<feature type="region of interest" description="Disordered" evidence="2">
    <location>
        <begin position="21"/>
        <end position="56"/>
    </location>
</feature>
<evidence type="ECO:0000313" key="4">
    <source>
        <dbReference type="Proteomes" id="UP000007264"/>
    </source>
</evidence>
<dbReference type="InterPro" id="IPR017868">
    <property type="entry name" value="Filamin/ABP280_repeat-like"/>
</dbReference>
<accession>I0YZJ8</accession>
<dbReference type="Gene3D" id="2.60.40.10">
    <property type="entry name" value="Immunoglobulins"/>
    <property type="match status" value="1"/>
</dbReference>
<dbReference type="Proteomes" id="UP000007264">
    <property type="component" value="Unassembled WGS sequence"/>
</dbReference>
<dbReference type="PROSITE" id="PS50194">
    <property type="entry name" value="FILAMIN_REPEAT"/>
    <property type="match status" value="1"/>
</dbReference>
<keyword evidence="4" id="KW-1185">Reference proteome</keyword>
<sequence>MADTEANPAWLQHQEAAGAIVVASSGLAEREAEDTSEDEGSESEDDEIERDYPPGPICAEKCTLGGPGYTGGAAKSTVSFFVTAKDERGTRIREGGAYCVATVRPGNAARAAGADIVTASVKDNNDGTYTASYSVAARGDYEV</sequence>
<dbReference type="InterPro" id="IPR014756">
    <property type="entry name" value="Ig_E-set"/>
</dbReference>
<dbReference type="RefSeq" id="XP_005648361.1">
    <property type="nucleotide sequence ID" value="XM_005648304.1"/>
</dbReference>
<evidence type="ECO:0000256" key="2">
    <source>
        <dbReference type="SAM" id="MobiDB-lite"/>
    </source>
</evidence>
<evidence type="ECO:0000313" key="3">
    <source>
        <dbReference type="EMBL" id="EIE23817.1"/>
    </source>
</evidence>
<dbReference type="OrthoDB" id="548276at2759"/>
<reference evidence="3 4" key="1">
    <citation type="journal article" date="2012" name="Genome Biol.">
        <title>The genome of the polar eukaryotic microalga coccomyxa subellipsoidea reveals traits of cold adaptation.</title>
        <authorList>
            <person name="Blanc G."/>
            <person name="Agarkova I."/>
            <person name="Grimwood J."/>
            <person name="Kuo A."/>
            <person name="Brueggeman A."/>
            <person name="Dunigan D."/>
            <person name="Gurnon J."/>
            <person name="Ladunga I."/>
            <person name="Lindquist E."/>
            <person name="Lucas S."/>
            <person name="Pangilinan J."/>
            <person name="Proschold T."/>
            <person name="Salamov A."/>
            <person name="Schmutz J."/>
            <person name="Weeks D."/>
            <person name="Yamada T."/>
            <person name="Claverie J.M."/>
            <person name="Grigoriev I."/>
            <person name="Van Etten J."/>
            <person name="Lomsadze A."/>
            <person name="Borodovsky M."/>
        </authorList>
    </citation>
    <scope>NUCLEOTIDE SEQUENCE [LARGE SCALE GENOMIC DNA]</scope>
    <source>
        <strain evidence="3 4">C-169</strain>
    </source>
</reference>
<evidence type="ECO:0000256" key="1">
    <source>
        <dbReference type="PROSITE-ProRule" id="PRU00087"/>
    </source>
</evidence>
<dbReference type="InterPro" id="IPR013783">
    <property type="entry name" value="Ig-like_fold"/>
</dbReference>
<name>I0YZJ8_COCSC</name>
<feature type="compositionally biased region" description="Acidic residues" evidence="2">
    <location>
        <begin position="31"/>
        <end position="49"/>
    </location>
</feature>
<dbReference type="KEGG" id="csl:COCSUDRAFT_83692"/>
<dbReference type="STRING" id="574566.I0YZJ8"/>
<feature type="repeat" description="Filamin" evidence="1">
    <location>
        <begin position="59"/>
        <end position="143"/>
    </location>
</feature>
<comment type="caution">
    <text evidence="3">The sequence shown here is derived from an EMBL/GenBank/DDBJ whole genome shotgun (WGS) entry which is preliminary data.</text>
</comment>
<gene>
    <name evidence="3" type="ORF">COCSUDRAFT_83692</name>
</gene>
<protein>
    <submittedName>
        <fullName evidence="3">Uncharacterized protein</fullName>
    </submittedName>
</protein>
<dbReference type="Pfam" id="PF00630">
    <property type="entry name" value="Filamin"/>
    <property type="match status" value="1"/>
</dbReference>
<dbReference type="AlphaFoldDB" id="I0YZJ8"/>
<organism evidence="3 4">
    <name type="scientific">Coccomyxa subellipsoidea (strain C-169)</name>
    <name type="common">Green microalga</name>
    <dbReference type="NCBI Taxonomy" id="574566"/>
    <lineage>
        <taxon>Eukaryota</taxon>
        <taxon>Viridiplantae</taxon>
        <taxon>Chlorophyta</taxon>
        <taxon>core chlorophytes</taxon>
        <taxon>Trebouxiophyceae</taxon>
        <taxon>Trebouxiophyceae incertae sedis</taxon>
        <taxon>Coccomyxaceae</taxon>
        <taxon>Coccomyxa</taxon>
        <taxon>Coccomyxa subellipsoidea</taxon>
    </lineage>
</organism>
<dbReference type="EMBL" id="AGSI01000007">
    <property type="protein sequence ID" value="EIE23817.1"/>
    <property type="molecule type" value="Genomic_DNA"/>
</dbReference>